<proteinExistence type="predicted"/>
<keyword evidence="4" id="KW-1185">Reference proteome</keyword>
<gene>
    <name evidence="3" type="ORF">D1866_08650</name>
    <name evidence="2" type="ORF">GFB69_00095</name>
</gene>
<reference evidence="3 4" key="2">
    <citation type="submission" date="2019-10" db="EMBL/GenBank/DDBJ databases">
        <title>Genome Sequences from Six Type Strain Members of the Archaeal Family Sulfolobaceae: Acidianus ambivalens, Acidianus infernus, Metallosphaera prunae, Stygiolobus azoricus, Sulfolobus metallicus, and Sulfurisphaera ohwakuensis.</title>
        <authorList>
            <person name="Counts J.A."/>
            <person name="Kelly R.M."/>
        </authorList>
    </citation>
    <scope>NUCLEOTIDE SEQUENCE [LARGE SCALE GENOMIC DNA]</scope>
    <source>
        <strain evidence="3 4">LEI 10</strain>
    </source>
</reference>
<reference evidence="2 5" key="1">
    <citation type="submission" date="2019-10" db="EMBL/GenBank/DDBJ databases">
        <title>Comparative genomics of sulfur disproportionating microorganisms.</title>
        <authorList>
            <person name="Ward L.M."/>
            <person name="Bertran E."/>
            <person name="Johnston D."/>
        </authorList>
    </citation>
    <scope>NUCLEOTIDE SEQUENCE [LARGE SCALE GENOMIC DNA]</scope>
    <source>
        <strain evidence="2 5">DSM 3772</strain>
    </source>
</reference>
<feature type="domain" description="C2H2-type" evidence="1">
    <location>
        <begin position="123"/>
        <end position="153"/>
    </location>
</feature>
<name>A0A650CW34_ACIAM</name>
<dbReference type="EMBL" id="WHYS01000001">
    <property type="protein sequence ID" value="MQL54226.1"/>
    <property type="molecule type" value="Genomic_DNA"/>
</dbReference>
<organism evidence="3 4">
    <name type="scientific">Acidianus ambivalens</name>
    <name type="common">Desulfurolobus ambivalens</name>
    <dbReference type="NCBI Taxonomy" id="2283"/>
    <lineage>
        <taxon>Archaea</taxon>
        <taxon>Thermoproteota</taxon>
        <taxon>Thermoprotei</taxon>
        <taxon>Sulfolobales</taxon>
        <taxon>Sulfolobaceae</taxon>
        <taxon>Acidianus</taxon>
    </lineage>
</organism>
<dbReference type="InterPro" id="IPR013087">
    <property type="entry name" value="Znf_C2H2_type"/>
</dbReference>
<dbReference type="Proteomes" id="UP000426328">
    <property type="component" value="Chromosome"/>
</dbReference>
<dbReference type="Proteomes" id="UP000474054">
    <property type="component" value="Unassembled WGS sequence"/>
</dbReference>
<sequence length="168" mass="19244">MANLTLFKALLLIGFEKVAPRTLKRGDVTITVTFIPNVKWIVRLPHITYELSTQKEVLHKLVHEGIISRKELEYLASIGLDIAKEEIVQSEEITTGSLIDVRRAFITQVIMPRLEILLRTNGMKCPVCGKRFRSTTEFYNHLNTTEVRAEEHKKILEGIYEEVTGIKP</sequence>
<dbReference type="PROSITE" id="PS50157">
    <property type="entry name" value="ZINC_FINGER_C2H2_2"/>
    <property type="match status" value="1"/>
</dbReference>
<dbReference type="EMBL" id="CP045482">
    <property type="protein sequence ID" value="QGR22056.1"/>
    <property type="molecule type" value="Genomic_DNA"/>
</dbReference>
<dbReference type="RefSeq" id="WP_152939118.1">
    <property type="nucleotide sequence ID" value="NZ_CP045482.1"/>
</dbReference>
<dbReference type="GeneID" id="42779800"/>
<dbReference type="AlphaFoldDB" id="A0A650CW34"/>
<evidence type="ECO:0000313" key="2">
    <source>
        <dbReference type="EMBL" id="MQL54226.1"/>
    </source>
</evidence>
<evidence type="ECO:0000313" key="3">
    <source>
        <dbReference type="EMBL" id="QGR22056.1"/>
    </source>
</evidence>
<evidence type="ECO:0000313" key="4">
    <source>
        <dbReference type="Proteomes" id="UP000426328"/>
    </source>
</evidence>
<evidence type="ECO:0000259" key="1">
    <source>
        <dbReference type="PROSITE" id="PS50157"/>
    </source>
</evidence>
<dbReference type="KEGG" id="aamb:D1866_08650"/>
<evidence type="ECO:0000313" key="5">
    <source>
        <dbReference type="Proteomes" id="UP000474054"/>
    </source>
</evidence>
<accession>A0A650CW34</accession>
<protein>
    <recommendedName>
        <fullName evidence="1">C2H2-type domain-containing protein</fullName>
    </recommendedName>
</protein>